<gene>
    <name evidence="2" type="ORF">EYF80_029850</name>
</gene>
<protein>
    <submittedName>
        <fullName evidence="2">Uncharacterized protein</fullName>
    </submittedName>
</protein>
<proteinExistence type="predicted"/>
<evidence type="ECO:0000313" key="2">
    <source>
        <dbReference type="EMBL" id="TNN59946.1"/>
    </source>
</evidence>
<dbReference type="Proteomes" id="UP000314294">
    <property type="component" value="Unassembled WGS sequence"/>
</dbReference>
<evidence type="ECO:0000256" key="1">
    <source>
        <dbReference type="SAM" id="SignalP"/>
    </source>
</evidence>
<feature type="chain" id="PRO_5021356343" evidence="1">
    <location>
        <begin position="20"/>
        <end position="162"/>
    </location>
</feature>
<dbReference type="AlphaFoldDB" id="A0A4Z2H2C6"/>
<comment type="caution">
    <text evidence="2">The sequence shown here is derived from an EMBL/GenBank/DDBJ whole genome shotgun (WGS) entry which is preliminary data.</text>
</comment>
<evidence type="ECO:0000313" key="3">
    <source>
        <dbReference type="Proteomes" id="UP000314294"/>
    </source>
</evidence>
<keyword evidence="3" id="KW-1185">Reference proteome</keyword>
<keyword evidence="1" id="KW-0732">Signal</keyword>
<name>A0A4Z2H2C6_9TELE</name>
<dbReference type="EMBL" id="SRLO01000344">
    <property type="protein sequence ID" value="TNN59946.1"/>
    <property type="molecule type" value="Genomic_DNA"/>
</dbReference>
<accession>A0A4Z2H2C6</accession>
<organism evidence="2 3">
    <name type="scientific">Liparis tanakae</name>
    <name type="common">Tanaka's snailfish</name>
    <dbReference type="NCBI Taxonomy" id="230148"/>
    <lineage>
        <taxon>Eukaryota</taxon>
        <taxon>Metazoa</taxon>
        <taxon>Chordata</taxon>
        <taxon>Craniata</taxon>
        <taxon>Vertebrata</taxon>
        <taxon>Euteleostomi</taxon>
        <taxon>Actinopterygii</taxon>
        <taxon>Neopterygii</taxon>
        <taxon>Teleostei</taxon>
        <taxon>Neoteleostei</taxon>
        <taxon>Acanthomorphata</taxon>
        <taxon>Eupercaria</taxon>
        <taxon>Perciformes</taxon>
        <taxon>Cottioidei</taxon>
        <taxon>Cottales</taxon>
        <taxon>Liparidae</taxon>
        <taxon>Liparis</taxon>
    </lineage>
</organism>
<reference evidence="2 3" key="1">
    <citation type="submission" date="2019-03" db="EMBL/GenBank/DDBJ databases">
        <title>First draft genome of Liparis tanakae, snailfish: a comprehensive survey of snailfish specific genes.</title>
        <authorList>
            <person name="Kim W."/>
            <person name="Song I."/>
            <person name="Jeong J.-H."/>
            <person name="Kim D."/>
            <person name="Kim S."/>
            <person name="Ryu S."/>
            <person name="Song J.Y."/>
            <person name="Lee S.K."/>
        </authorList>
    </citation>
    <scope>NUCLEOTIDE SEQUENCE [LARGE SCALE GENOMIC DNA]</scope>
    <source>
        <tissue evidence="2">Muscle</tissue>
    </source>
</reference>
<sequence>MAFLLPVTLWLCRHYRAYGRRVPGRPGRDRNPAALKAAVFAHADELEKHMRCMQTGSFSEPTSPAGGCILSVSAQLCSEPPECRLEGRPEKYWTGPEELGIFHTEVWLGFQVKWIHSPLGDLQAKVELKSSINCHIIELKACSSSMSIILISMPHSFVLFSI</sequence>
<feature type="signal peptide" evidence="1">
    <location>
        <begin position="1"/>
        <end position="19"/>
    </location>
</feature>